<evidence type="ECO:0000256" key="1">
    <source>
        <dbReference type="ARBA" id="ARBA00004635"/>
    </source>
</evidence>
<keyword evidence="3" id="KW-0309">Germination</keyword>
<evidence type="ECO:0000313" key="11">
    <source>
        <dbReference type="Proteomes" id="UP000282311"/>
    </source>
</evidence>
<sequence>MSRIMAVLIGCLFVTIVLSGCWNRRELNDLAIVLGIGIDKHKDQYRVSVQIVNPQEIATKKTGGGNSPITIYEETGKTIFECLRRMTTKSPRKIYTSHLRTLIISEEVAREGVKDILDFFARDHEMRTDFYVVIAREAKARDVMSILQPLEKVPANFLFKSLQTSEKAWAPTAGKYLDDLMADLMSKGRAATLTGVRMYGDEKSGESVDNLKTAHSEAYIKYSTIGVFRRDKLVGWLDEEESKGYNFITNKVESTVGVLECPKGGEMSVEVIRSNTKVKGTIKDGQPVIEVSIHIEQNIGEVACEVDLNDIGTISQFEQISKKRVQSFLDKVVDKAQKKYKSDIFGFGEVIQRDEPKAWERLVDDWATIFPHIQVNFKLDIKIRRTGTQSNSFRDKVGR</sequence>
<dbReference type="Proteomes" id="UP000282311">
    <property type="component" value="Unassembled WGS sequence"/>
</dbReference>
<dbReference type="Gene3D" id="3.30.300.210">
    <property type="entry name" value="Nutrient germinant receptor protein C, domain 3"/>
    <property type="match status" value="1"/>
</dbReference>
<reference evidence="10 11" key="1">
    <citation type="journal article" date="2007" name="Int. J. Syst. Evol. Microbiol.">
        <title>Paenibacillus ginsengarvi sp. nov., isolated from soil from ginseng cultivation.</title>
        <authorList>
            <person name="Yoon M.H."/>
            <person name="Ten L.N."/>
            <person name="Im W.T."/>
        </authorList>
    </citation>
    <scope>NUCLEOTIDE SEQUENCE [LARGE SCALE GENOMIC DNA]</scope>
    <source>
        <strain evidence="10 11">KCTC 13059</strain>
    </source>
</reference>
<evidence type="ECO:0000259" key="8">
    <source>
        <dbReference type="Pfam" id="PF05504"/>
    </source>
</evidence>
<evidence type="ECO:0000259" key="9">
    <source>
        <dbReference type="Pfam" id="PF25198"/>
    </source>
</evidence>
<dbReference type="PROSITE" id="PS51257">
    <property type="entry name" value="PROKAR_LIPOPROTEIN"/>
    <property type="match status" value="1"/>
</dbReference>
<feature type="domain" description="Spore germination protein N-terminal" evidence="9">
    <location>
        <begin position="23"/>
        <end position="196"/>
    </location>
</feature>
<dbReference type="InterPro" id="IPR038501">
    <property type="entry name" value="Spore_GerAC_C_sf"/>
</dbReference>
<dbReference type="InterPro" id="IPR008844">
    <property type="entry name" value="Spore_GerAC-like"/>
</dbReference>
<evidence type="ECO:0000256" key="6">
    <source>
        <dbReference type="ARBA" id="ARBA00023139"/>
    </source>
</evidence>
<accession>A0A3B0CLJ1</accession>
<dbReference type="NCBIfam" id="TIGR02887">
    <property type="entry name" value="spore_ger_x_C"/>
    <property type="match status" value="1"/>
</dbReference>
<name>A0A3B0CLJ1_9BACL</name>
<keyword evidence="6" id="KW-0564">Palmitate</keyword>
<dbReference type="GO" id="GO:0016020">
    <property type="term" value="C:membrane"/>
    <property type="evidence" value="ECO:0007669"/>
    <property type="project" value="UniProtKB-SubCell"/>
</dbReference>
<comment type="caution">
    <text evidence="10">The sequence shown here is derived from an EMBL/GenBank/DDBJ whole genome shotgun (WGS) entry which is preliminary data.</text>
</comment>
<proteinExistence type="inferred from homology"/>
<evidence type="ECO:0000313" key="10">
    <source>
        <dbReference type="EMBL" id="RKN86082.1"/>
    </source>
</evidence>
<comment type="subcellular location">
    <subcellularLocation>
        <location evidence="1">Membrane</location>
        <topology evidence="1">Lipid-anchor</topology>
    </subcellularLocation>
</comment>
<keyword evidence="11" id="KW-1185">Reference proteome</keyword>
<dbReference type="OrthoDB" id="9816067at2"/>
<dbReference type="Pfam" id="PF25198">
    <property type="entry name" value="Spore_GerAC_N"/>
    <property type="match status" value="1"/>
</dbReference>
<dbReference type="InterPro" id="IPR057336">
    <property type="entry name" value="GerAC_N"/>
</dbReference>
<feature type="domain" description="Spore germination GerAC-like C-terminal" evidence="8">
    <location>
        <begin position="225"/>
        <end position="387"/>
    </location>
</feature>
<dbReference type="GO" id="GO:0009847">
    <property type="term" value="P:spore germination"/>
    <property type="evidence" value="ECO:0007669"/>
    <property type="project" value="InterPro"/>
</dbReference>
<dbReference type="Pfam" id="PF05504">
    <property type="entry name" value="Spore_GerAC"/>
    <property type="match status" value="1"/>
</dbReference>
<dbReference type="PANTHER" id="PTHR35789:SF1">
    <property type="entry name" value="SPORE GERMINATION PROTEIN B3"/>
    <property type="match status" value="1"/>
</dbReference>
<evidence type="ECO:0000256" key="5">
    <source>
        <dbReference type="ARBA" id="ARBA00023136"/>
    </source>
</evidence>
<dbReference type="AlphaFoldDB" id="A0A3B0CLJ1"/>
<dbReference type="Gene3D" id="6.20.190.10">
    <property type="entry name" value="Nutrient germinant receptor protein C, domain 1"/>
    <property type="match status" value="1"/>
</dbReference>
<dbReference type="InterPro" id="IPR046953">
    <property type="entry name" value="Spore_GerAC-like_C"/>
</dbReference>
<comment type="similarity">
    <text evidence="2">Belongs to the GerABKC lipoprotein family.</text>
</comment>
<protein>
    <submittedName>
        <fullName evidence="10">Ger(X)C family spore germination protein</fullName>
    </submittedName>
</protein>
<evidence type="ECO:0000256" key="4">
    <source>
        <dbReference type="ARBA" id="ARBA00022729"/>
    </source>
</evidence>
<keyword evidence="7" id="KW-0449">Lipoprotein</keyword>
<dbReference type="EMBL" id="RBAH01000002">
    <property type="protein sequence ID" value="RKN86082.1"/>
    <property type="molecule type" value="Genomic_DNA"/>
</dbReference>
<dbReference type="RefSeq" id="WP_120745774.1">
    <property type="nucleotide sequence ID" value="NZ_RBAH01000002.1"/>
</dbReference>
<evidence type="ECO:0000256" key="7">
    <source>
        <dbReference type="ARBA" id="ARBA00023288"/>
    </source>
</evidence>
<keyword evidence="4" id="KW-0732">Signal</keyword>
<evidence type="ECO:0000256" key="3">
    <source>
        <dbReference type="ARBA" id="ARBA00022544"/>
    </source>
</evidence>
<gene>
    <name evidence="10" type="ORF">D7M11_03455</name>
</gene>
<dbReference type="PANTHER" id="PTHR35789">
    <property type="entry name" value="SPORE GERMINATION PROTEIN B3"/>
    <property type="match status" value="1"/>
</dbReference>
<organism evidence="10 11">
    <name type="scientific">Paenibacillus ginsengarvi</name>
    <dbReference type="NCBI Taxonomy" id="400777"/>
    <lineage>
        <taxon>Bacteria</taxon>
        <taxon>Bacillati</taxon>
        <taxon>Bacillota</taxon>
        <taxon>Bacilli</taxon>
        <taxon>Bacillales</taxon>
        <taxon>Paenibacillaceae</taxon>
        <taxon>Paenibacillus</taxon>
    </lineage>
</organism>
<evidence type="ECO:0000256" key="2">
    <source>
        <dbReference type="ARBA" id="ARBA00007886"/>
    </source>
</evidence>
<keyword evidence="5" id="KW-0472">Membrane</keyword>